<sequence>MRFQLQRRRQSPPAPFGGTCTHKGLLLCMNDDVIERPISIWTCRLTWCRPGGATGSRAAAAEPLLWVSTRNKRRPGPENNKLCFNAAD</sequence>
<protein>
    <submittedName>
        <fullName evidence="1">Uncharacterized protein</fullName>
    </submittedName>
</protein>
<proteinExistence type="predicted"/>
<dbReference type="EMBL" id="SRLO01000487">
    <property type="protein sequence ID" value="TNN54370.1"/>
    <property type="molecule type" value="Genomic_DNA"/>
</dbReference>
<comment type="caution">
    <text evidence="1">The sequence shown here is derived from an EMBL/GenBank/DDBJ whole genome shotgun (WGS) entry which is preliminary data.</text>
</comment>
<evidence type="ECO:0000313" key="1">
    <source>
        <dbReference type="EMBL" id="TNN54370.1"/>
    </source>
</evidence>
<evidence type="ECO:0000313" key="2">
    <source>
        <dbReference type="Proteomes" id="UP000314294"/>
    </source>
</evidence>
<reference evidence="1 2" key="1">
    <citation type="submission" date="2019-03" db="EMBL/GenBank/DDBJ databases">
        <title>First draft genome of Liparis tanakae, snailfish: a comprehensive survey of snailfish specific genes.</title>
        <authorList>
            <person name="Kim W."/>
            <person name="Song I."/>
            <person name="Jeong J.-H."/>
            <person name="Kim D."/>
            <person name="Kim S."/>
            <person name="Ryu S."/>
            <person name="Song J.Y."/>
            <person name="Lee S.K."/>
        </authorList>
    </citation>
    <scope>NUCLEOTIDE SEQUENCE [LARGE SCALE GENOMIC DNA]</scope>
    <source>
        <tissue evidence="1">Muscle</tissue>
    </source>
</reference>
<organism evidence="1 2">
    <name type="scientific">Liparis tanakae</name>
    <name type="common">Tanaka's snailfish</name>
    <dbReference type="NCBI Taxonomy" id="230148"/>
    <lineage>
        <taxon>Eukaryota</taxon>
        <taxon>Metazoa</taxon>
        <taxon>Chordata</taxon>
        <taxon>Craniata</taxon>
        <taxon>Vertebrata</taxon>
        <taxon>Euteleostomi</taxon>
        <taxon>Actinopterygii</taxon>
        <taxon>Neopterygii</taxon>
        <taxon>Teleostei</taxon>
        <taxon>Neoteleostei</taxon>
        <taxon>Acanthomorphata</taxon>
        <taxon>Eupercaria</taxon>
        <taxon>Perciformes</taxon>
        <taxon>Cottioidei</taxon>
        <taxon>Cottales</taxon>
        <taxon>Liparidae</taxon>
        <taxon>Liparis</taxon>
    </lineage>
</organism>
<accession>A0A4Z2GMC4</accession>
<gene>
    <name evidence="1" type="ORF">EYF80_035450</name>
</gene>
<dbReference type="Proteomes" id="UP000314294">
    <property type="component" value="Unassembled WGS sequence"/>
</dbReference>
<dbReference type="AlphaFoldDB" id="A0A4Z2GMC4"/>
<keyword evidence="2" id="KW-1185">Reference proteome</keyword>
<name>A0A4Z2GMC4_9TELE</name>